<sequence length="301" mass="33172">MARKYRLYQIDSFTKDKFAGNPAGVITNADGLTENEMKKIARELNNSETAFIFSSDNPKYDAHVRFFTPTTEVPICGHATIAAHYARAVELQLNTTRVYHKTGAGILPVDIIRQQNDYKIIMKQGKIEFGSVIDGKNRAYLLAAFNLTEEDLIADCPIQIVSTGHSKVMIGLKSSSILSQLKPNYQALTELSKRIACNGYYTFTMDSAERDILINGRMFAPAIGINEDPVTGNANGPLGAYLIHHKLVPYNGSSFEFKAKQGEAIERTGTIDVAVQIDNEEPVEVSISGTAVIVFKTELTL</sequence>
<dbReference type="RefSeq" id="WP_202655916.1">
    <property type="nucleotide sequence ID" value="NZ_JAESWB010000362.1"/>
</dbReference>
<dbReference type="PANTHER" id="PTHR13774:SF39">
    <property type="entry name" value="BIOSYNTHESIS PROTEIN, PUTATIVE-RELATED"/>
    <property type="match status" value="1"/>
</dbReference>
<reference evidence="3 4" key="1">
    <citation type="submission" date="2021-01" db="EMBL/GenBank/DDBJ databases">
        <title>Genome public.</title>
        <authorList>
            <person name="Liu C."/>
            <person name="Sun Q."/>
        </authorList>
    </citation>
    <scope>NUCLEOTIDE SEQUENCE [LARGE SCALE GENOMIC DNA]</scope>
    <source>
        <strain evidence="3 4">YIM B02564</strain>
    </source>
</reference>
<evidence type="ECO:0000256" key="2">
    <source>
        <dbReference type="ARBA" id="ARBA00023235"/>
    </source>
</evidence>
<dbReference type="PIRSF" id="PIRSF016184">
    <property type="entry name" value="PhzC_PhzF"/>
    <property type="match status" value="1"/>
</dbReference>
<accession>A0ABS1TTS3</accession>
<organism evidence="3 4">
    <name type="scientific">Neobacillus paridis</name>
    <dbReference type="NCBI Taxonomy" id="2803862"/>
    <lineage>
        <taxon>Bacteria</taxon>
        <taxon>Bacillati</taxon>
        <taxon>Bacillota</taxon>
        <taxon>Bacilli</taxon>
        <taxon>Bacillales</taxon>
        <taxon>Bacillaceae</taxon>
        <taxon>Neobacillus</taxon>
    </lineage>
</organism>
<evidence type="ECO:0000313" key="3">
    <source>
        <dbReference type="EMBL" id="MBL4954677.1"/>
    </source>
</evidence>
<evidence type="ECO:0000256" key="1">
    <source>
        <dbReference type="ARBA" id="ARBA00008270"/>
    </source>
</evidence>
<dbReference type="Gene3D" id="3.10.310.10">
    <property type="entry name" value="Diaminopimelate Epimerase, Chain A, domain 1"/>
    <property type="match status" value="2"/>
</dbReference>
<dbReference type="NCBIfam" id="NF007625">
    <property type="entry name" value="PRK10281.1"/>
    <property type="match status" value="1"/>
</dbReference>
<dbReference type="Pfam" id="PF02567">
    <property type="entry name" value="PhzC-PhzF"/>
    <property type="match status" value="1"/>
</dbReference>
<comment type="caution">
    <text evidence="3">The sequence shown here is derived from an EMBL/GenBank/DDBJ whole genome shotgun (WGS) entry which is preliminary data.</text>
</comment>
<keyword evidence="2 3" id="KW-0413">Isomerase</keyword>
<proteinExistence type="inferred from homology"/>
<protein>
    <submittedName>
        <fullName evidence="3">PhzF family isomerase</fullName>
    </submittedName>
</protein>
<gene>
    <name evidence="3" type="ORF">JK635_21195</name>
</gene>
<name>A0ABS1TTS3_9BACI</name>
<dbReference type="PANTHER" id="PTHR13774">
    <property type="entry name" value="PHENAZINE BIOSYNTHESIS PROTEIN"/>
    <property type="match status" value="1"/>
</dbReference>
<evidence type="ECO:0000313" key="4">
    <source>
        <dbReference type="Proteomes" id="UP000623967"/>
    </source>
</evidence>
<dbReference type="InterPro" id="IPR003719">
    <property type="entry name" value="Phenazine_PhzF-like"/>
</dbReference>
<dbReference type="EMBL" id="JAESWB010000362">
    <property type="protein sequence ID" value="MBL4954677.1"/>
    <property type="molecule type" value="Genomic_DNA"/>
</dbReference>
<dbReference type="SUPFAM" id="SSF54506">
    <property type="entry name" value="Diaminopimelate epimerase-like"/>
    <property type="match status" value="1"/>
</dbReference>
<dbReference type="NCBIfam" id="TIGR00654">
    <property type="entry name" value="PhzF_family"/>
    <property type="match status" value="1"/>
</dbReference>
<dbReference type="Proteomes" id="UP000623967">
    <property type="component" value="Unassembled WGS sequence"/>
</dbReference>
<comment type="similarity">
    <text evidence="1">Belongs to the PhzF family.</text>
</comment>
<keyword evidence="4" id="KW-1185">Reference proteome</keyword>
<dbReference type="GO" id="GO:0016853">
    <property type="term" value="F:isomerase activity"/>
    <property type="evidence" value="ECO:0007669"/>
    <property type="project" value="UniProtKB-KW"/>
</dbReference>